<organism evidence="1 2">
    <name type="scientific">Zophobas morio</name>
    <dbReference type="NCBI Taxonomy" id="2755281"/>
    <lineage>
        <taxon>Eukaryota</taxon>
        <taxon>Metazoa</taxon>
        <taxon>Ecdysozoa</taxon>
        <taxon>Arthropoda</taxon>
        <taxon>Hexapoda</taxon>
        <taxon>Insecta</taxon>
        <taxon>Pterygota</taxon>
        <taxon>Neoptera</taxon>
        <taxon>Endopterygota</taxon>
        <taxon>Coleoptera</taxon>
        <taxon>Polyphaga</taxon>
        <taxon>Cucujiformia</taxon>
        <taxon>Tenebrionidae</taxon>
        <taxon>Zophobas</taxon>
    </lineage>
</organism>
<protein>
    <submittedName>
        <fullName evidence="1">Uncharacterized protein</fullName>
    </submittedName>
</protein>
<dbReference type="AlphaFoldDB" id="A0AA38IEE2"/>
<proteinExistence type="predicted"/>
<accession>A0AA38IEE2</accession>
<name>A0AA38IEE2_9CUCU</name>
<dbReference type="Proteomes" id="UP001168821">
    <property type="component" value="Unassembled WGS sequence"/>
</dbReference>
<reference evidence="1" key="1">
    <citation type="journal article" date="2023" name="G3 (Bethesda)">
        <title>Whole genome assemblies of Zophobas morio and Tenebrio molitor.</title>
        <authorList>
            <person name="Kaur S."/>
            <person name="Stinson S.A."/>
            <person name="diCenzo G.C."/>
        </authorList>
    </citation>
    <scope>NUCLEOTIDE SEQUENCE</scope>
    <source>
        <strain evidence="1">QUZm001</strain>
    </source>
</reference>
<evidence type="ECO:0000313" key="1">
    <source>
        <dbReference type="EMBL" id="KAJ3653463.1"/>
    </source>
</evidence>
<gene>
    <name evidence="1" type="ORF">Zmor_012712</name>
</gene>
<dbReference type="EMBL" id="JALNTZ010000004">
    <property type="protein sequence ID" value="KAJ3653463.1"/>
    <property type="molecule type" value="Genomic_DNA"/>
</dbReference>
<comment type="caution">
    <text evidence="1">The sequence shown here is derived from an EMBL/GenBank/DDBJ whole genome shotgun (WGS) entry which is preliminary data.</text>
</comment>
<sequence>MNPELWEAGPVSVYDRRQLARIIIAATLNNKQVDGGDPVIGTAIPARNFLESKKTNYFRCAIAGKWELRLRASEPFGRLCFEISELFTFFLDSLMLMPPREMA</sequence>
<evidence type="ECO:0000313" key="2">
    <source>
        <dbReference type="Proteomes" id="UP001168821"/>
    </source>
</evidence>
<keyword evidence="2" id="KW-1185">Reference proteome</keyword>